<gene>
    <name evidence="1" type="ORF">D3H35_25765</name>
</gene>
<evidence type="ECO:0000313" key="2">
    <source>
        <dbReference type="Proteomes" id="UP000266340"/>
    </source>
</evidence>
<dbReference type="RefSeq" id="WP_119152030.1">
    <property type="nucleotide sequence ID" value="NZ_QXJM01000042.1"/>
</dbReference>
<keyword evidence="2" id="KW-1185">Reference proteome</keyword>
<comment type="caution">
    <text evidence="1">The sequence shown here is derived from an EMBL/GenBank/DDBJ whole genome shotgun (WGS) entry which is preliminary data.</text>
</comment>
<dbReference type="OrthoDB" id="7944398at2"/>
<proteinExistence type="predicted"/>
<organism evidence="1 2">
    <name type="scientific">Cohnella faecalis</name>
    <dbReference type="NCBI Taxonomy" id="2315694"/>
    <lineage>
        <taxon>Bacteria</taxon>
        <taxon>Bacillati</taxon>
        <taxon>Bacillota</taxon>
        <taxon>Bacilli</taxon>
        <taxon>Bacillales</taxon>
        <taxon>Paenibacillaceae</taxon>
        <taxon>Cohnella</taxon>
    </lineage>
</organism>
<name>A0A398CEB4_9BACL</name>
<accession>A0A398CEB4</accession>
<dbReference type="Proteomes" id="UP000266340">
    <property type="component" value="Unassembled WGS sequence"/>
</dbReference>
<evidence type="ECO:0000313" key="1">
    <source>
        <dbReference type="EMBL" id="RIE00970.1"/>
    </source>
</evidence>
<sequence>MIVCRMENYLWWLSVGDCMLFLLHPELLAWEQSMLNQRNFFEWIGNVNTFDLPVPCYSAGRRQLREGQHAIVMATDGFLDSEGCDVNVMKDWPLRLSGSARELERGVLAFLSRLHAARTKDSTTLLVWPVNNPHPGVMPGE</sequence>
<dbReference type="EMBL" id="QXJM01000042">
    <property type="protein sequence ID" value="RIE00970.1"/>
    <property type="molecule type" value="Genomic_DNA"/>
</dbReference>
<protein>
    <recommendedName>
        <fullName evidence="3">PPM-type phosphatase domain-containing protein</fullName>
    </recommendedName>
</protein>
<reference evidence="1 2" key="1">
    <citation type="submission" date="2018-09" db="EMBL/GenBank/DDBJ databases">
        <title>Cohnella cavernae sp. nov., isolated from a karst cave.</title>
        <authorList>
            <person name="Zhu H."/>
        </authorList>
    </citation>
    <scope>NUCLEOTIDE SEQUENCE [LARGE SCALE GENOMIC DNA]</scope>
    <source>
        <strain evidence="1 2">K2E09-144</strain>
    </source>
</reference>
<dbReference type="AlphaFoldDB" id="A0A398CEB4"/>
<evidence type="ECO:0008006" key="3">
    <source>
        <dbReference type="Google" id="ProtNLM"/>
    </source>
</evidence>